<dbReference type="GO" id="GO:0009055">
    <property type="term" value="F:electron transfer activity"/>
    <property type="evidence" value="ECO:0007669"/>
    <property type="project" value="InterPro"/>
</dbReference>
<keyword evidence="4 7" id="KW-0249">Electron transport</keyword>
<evidence type="ECO:0000259" key="8">
    <source>
        <dbReference type="PROSITE" id="PS51373"/>
    </source>
</evidence>
<accession>A0A4U6CYR8</accession>
<feature type="domain" description="High potential iron-sulfur proteins family profile" evidence="8">
    <location>
        <begin position="53"/>
        <end position="120"/>
    </location>
</feature>
<evidence type="ECO:0000256" key="4">
    <source>
        <dbReference type="ARBA" id="ARBA00022982"/>
    </source>
</evidence>
<dbReference type="InterPro" id="IPR036369">
    <property type="entry name" value="HIPIP_sf"/>
</dbReference>
<evidence type="ECO:0000256" key="1">
    <source>
        <dbReference type="ARBA" id="ARBA00022448"/>
    </source>
</evidence>
<organism evidence="9 10">
    <name type="scientific">Dyadobacter frigoris</name>
    <dbReference type="NCBI Taxonomy" id="2576211"/>
    <lineage>
        <taxon>Bacteria</taxon>
        <taxon>Pseudomonadati</taxon>
        <taxon>Bacteroidota</taxon>
        <taxon>Cytophagia</taxon>
        <taxon>Cytophagales</taxon>
        <taxon>Spirosomataceae</taxon>
        <taxon>Dyadobacter</taxon>
    </lineage>
</organism>
<evidence type="ECO:0000313" key="10">
    <source>
        <dbReference type="Proteomes" id="UP000304900"/>
    </source>
</evidence>
<dbReference type="Pfam" id="PF01355">
    <property type="entry name" value="HIPIP"/>
    <property type="match status" value="1"/>
</dbReference>
<keyword evidence="10" id="KW-1185">Reference proteome</keyword>
<dbReference type="RefSeq" id="WP_137344158.1">
    <property type="nucleotide sequence ID" value="NZ_SZVO01000024.1"/>
</dbReference>
<dbReference type="GO" id="GO:0051539">
    <property type="term" value="F:4 iron, 4 sulfur cluster binding"/>
    <property type="evidence" value="ECO:0007669"/>
    <property type="project" value="UniProtKB-KW"/>
</dbReference>
<comment type="subunit">
    <text evidence="7">Homodimer.</text>
</comment>
<evidence type="ECO:0000256" key="3">
    <source>
        <dbReference type="ARBA" id="ARBA00022723"/>
    </source>
</evidence>
<comment type="similarity">
    <text evidence="7">Belongs to the high-potential iron-sulfur protein (HiPIP) family.</text>
</comment>
<sequence length="120" mass="12917">MTKVNERRKFLQSCFGLSLIVSTGGFFLSSCVGTKKTAAKKNTNPVAKISPCEDLTGVDAVDVEKRKALGYVSLSPIQDKQCGNCKLWIPVKDGKECGGCLLFAGPVSEDGHCTYWAPQV</sequence>
<keyword evidence="2 7" id="KW-0004">4Fe-4S</keyword>
<dbReference type="Proteomes" id="UP000304900">
    <property type="component" value="Unassembled WGS sequence"/>
</dbReference>
<dbReference type="AlphaFoldDB" id="A0A4U6CYR8"/>
<dbReference type="InterPro" id="IPR000170">
    <property type="entry name" value="High_potential_FeS_prot"/>
</dbReference>
<keyword evidence="5 7" id="KW-0408">Iron</keyword>
<evidence type="ECO:0000256" key="5">
    <source>
        <dbReference type="ARBA" id="ARBA00023004"/>
    </source>
</evidence>
<dbReference type="SUPFAM" id="SSF57652">
    <property type="entry name" value="HIPIP (high potential iron protein)"/>
    <property type="match status" value="1"/>
</dbReference>
<dbReference type="OrthoDB" id="671811at2"/>
<proteinExistence type="inferred from homology"/>
<keyword evidence="3 7" id="KW-0479">Metal-binding</keyword>
<protein>
    <recommendedName>
        <fullName evidence="7">High-potential iron-sulfur protein</fullName>
        <shortName evidence="7">HiPIP</shortName>
    </recommendedName>
</protein>
<evidence type="ECO:0000313" key="9">
    <source>
        <dbReference type="EMBL" id="TKT86564.1"/>
    </source>
</evidence>
<dbReference type="GO" id="GO:0019646">
    <property type="term" value="P:aerobic electron transport chain"/>
    <property type="evidence" value="ECO:0007669"/>
    <property type="project" value="InterPro"/>
</dbReference>
<keyword evidence="1 7" id="KW-0813">Transport</keyword>
<evidence type="ECO:0000256" key="7">
    <source>
        <dbReference type="RuleBase" id="RU000620"/>
    </source>
</evidence>
<dbReference type="Gene3D" id="4.10.490.10">
    <property type="entry name" value="High potential iron-sulphur protein"/>
    <property type="match status" value="1"/>
</dbReference>
<dbReference type="EMBL" id="SZVO01000024">
    <property type="protein sequence ID" value="TKT86564.1"/>
    <property type="molecule type" value="Genomic_DNA"/>
</dbReference>
<comment type="function">
    <text evidence="7">Specific class of high-redox-potential 4Fe-4S ferredoxins. Functions in anaerobic electron transport in most purple and in some other photosynthetic bacteria and in at least one genus (Paracoccus) of halophilic, denitrifying bacteria.</text>
</comment>
<dbReference type="PROSITE" id="PS51373">
    <property type="entry name" value="HIPIP"/>
    <property type="match status" value="1"/>
</dbReference>
<dbReference type="GO" id="GO:0046872">
    <property type="term" value="F:metal ion binding"/>
    <property type="evidence" value="ECO:0007669"/>
    <property type="project" value="UniProtKB-KW"/>
</dbReference>
<keyword evidence="6 7" id="KW-0411">Iron-sulfur</keyword>
<name>A0A4U6CYR8_9BACT</name>
<comment type="caution">
    <text evidence="9">The sequence shown here is derived from an EMBL/GenBank/DDBJ whole genome shotgun (WGS) entry which is preliminary data.</text>
</comment>
<evidence type="ECO:0000256" key="2">
    <source>
        <dbReference type="ARBA" id="ARBA00022485"/>
    </source>
</evidence>
<reference evidence="9 10" key="1">
    <citation type="submission" date="2019-05" db="EMBL/GenBank/DDBJ databases">
        <title>Dyadobacter AR-3-8 sp. nov., isolated from arctic soil.</title>
        <authorList>
            <person name="Chaudhary D.K."/>
        </authorList>
    </citation>
    <scope>NUCLEOTIDE SEQUENCE [LARGE SCALE GENOMIC DNA]</scope>
    <source>
        <strain evidence="9 10">AR-3-8</strain>
    </source>
</reference>
<gene>
    <name evidence="9" type="ORF">FDK13_32325</name>
</gene>
<dbReference type="PROSITE" id="PS51257">
    <property type="entry name" value="PROKAR_LIPOPROTEIN"/>
    <property type="match status" value="1"/>
</dbReference>
<evidence type="ECO:0000256" key="6">
    <source>
        <dbReference type="ARBA" id="ARBA00023014"/>
    </source>
</evidence>